<accession>M2RHD9</accession>
<feature type="domain" description="CREG-like beta-barrel" evidence="2">
    <location>
        <begin position="29"/>
        <end position="194"/>
    </location>
</feature>
<dbReference type="InterPro" id="IPR055343">
    <property type="entry name" value="CREG_beta-barrel"/>
</dbReference>
<gene>
    <name evidence="3" type="ORF">CERSUDRAFT_114541</name>
</gene>
<organism evidence="3 4">
    <name type="scientific">Ceriporiopsis subvermispora (strain B)</name>
    <name type="common">White-rot fungus</name>
    <name type="synonym">Gelatoporia subvermispora</name>
    <dbReference type="NCBI Taxonomy" id="914234"/>
    <lineage>
        <taxon>Eukaryota</taxon>
        <taxon>Fungi</taxon>
        <taxon>Dikarya</taxon>
        <taxon>Basidiomycota</taxon>
        <taxon>Agaricomycotina</taxon>
        <taxon>Agaricomycetes</taxon>
        <taxon>Polyporales</taxon>
        <taxon>Gelatoporiaceae</taxon>
        <taxon>Gelatoporia</taxon>
    </lineage>
</organism>
<protein>
    <recommendedName>
        <fullName evidence="2">CREG-like beta-barrel domain-containing protein</fullName>
    </recommendedName>
</protein>
<dbReference type="InterPro" id="IPR012349">
    <property type="entry name" value="Split_barrel_FMN-bd"/>
</dbReference>
<sequence length="210" mass="23428">MLAYHFVLNYALLFVSLWSNFASAAYYETVEEAAILARSLVDFNALGTMATVYPDNHPTLPGEPFSLQEYYASCHANGSLTLLIMPISRHGQNILSHPNHAASVSVSRSHPAANRARVALIGNVTVFRDIREAPDVDEIQACYLEQHPDARHWIPGPKEPHVAYWARFDLHTIYYVGGFGSEHYIGYIPLELYENAAEAPGDNSQLVLRT</sequence>
<dbReference type="AlphaFoldDB" id="M2RHD9"/>
<dbReference type="STRING" id="914234.M2RHD9"/>
<proteinExistence type="predicted"/>
<keyword evidence="4" id="KW-1185">Reference proteome</keyword>
<dbReference type="Gene3D" id="2.30.110.10">
    <property type="entry name" value="Electron Transport, Fmn-binding Protein, Chain A"/>
    <property type="match status" value="1"/>
</dbReference>
<dbReference type="HOGENOM" id="CLU_056802_3_1_1"/>
<keyword evidence="1" id="KW-0732">Signal</keyword>
<dbReference type="EMBL" id="KB445796">
    <property type="protein sequence ID" value="EMD37902.1"/>
    <property type="molecule type" value="Genomic_DNA"/>
</dbReference>
<evidence type="ECO:0000256" key="1">
    <source>
        <dbReference type="SAM" id="SignalP"/>
    </source>
</evidence>
<dbReference type="Pfam" id="PF13883">
    <property type="entry name" value="CREG_beta-barrel"/>
    <property type="match status" value="1"/>
</dbReference>
<evidence type="ECO:0000313" key="4">
    <source>
        <dbReference type="Proteomes" id="UP000016930"/>
    </source>
</evidence>
<feature type="signal peptide" evidence="1">
    <location>
        <begin position="1"/>
        <end position="24"/>
    </location>
</feature>
<dbReference type="Proteomes" id="UP000016930">
    <property type="component" value="Unassembled WGS sequence"/>
</dbReference>
<evidence type="ECO:0000259" key="2">
    <source>
        <dbReference type="Pfam" id="PF13883"/>
    </source>
</evidence>
<reference evidence="3 4" key="1">
    <citation type="journal article" date="2012" name="Proc. Natl. Acad. Sci. U.S.A.">
        <title>Comparative genomics of Ceriporiopsis subvermispora and Phanerochaete chrysosporium provide insight into selective ligninolysis.</title>
        <authorList>
            <person name="Fernandez-Fueyo E."/>
            <person name="Ruiz-Duenas F.J."/>
            <person name="Ferreira P."/>
            <person name="Floudas D."/>
            <person name="Hibbett D.S."/>
            <person name="Canessa P."/>
            <person name="Larrondo L.F."/>
            <person name="James T.Y."/>
            <person name="Seelenfreund D."/>
            <person name="Lobos S."/>
            <person name="Polanco R."/>
            <person name="Tello M."/>
            <person name="Honda Y."/>
            <person name="Watanabe T."/>
            <person name="Watanabe T."/>
            <person name="Ryu J.S."/>
            <person name="Kubicek C.P."/>
            <person name="Schmoll M."/>
            <person name="Gaskell J."/>
            <person name="Hammel K.E."/>
            <person name="St John F.J."/>
            <person name="Vanden Wymelenberg A."/>
            <person name="Sabat G."/>
            <person name="Splinter BonDurant S."/>
            <person name="Syed K."/>
            <person name="Yadav J.S."/>
            <person name="Doddapaneni H."/>
            <person name="Subramanian V."/>
            <person name="Lavin J.L."/>
            <person name="Oguiza J.A."/>
            <person name="Perez G."/>
            <person name="Pisabarro A.G."/>
            <person name="Ramirez L."/>
            <person name="Santoyo F."/>
            <person name="Master E."/>
            <person name="Coutinho P.M."/>
            <person name="Henrissat B."/>
            <person name="Lombard V."/>
            <person name="Magnuson J.K."/>
            <person name="Kuees U."/>
            <person name="Hori C."/>
            <person name="Igarashi K."/>
            <person name="Samejima M."/>
            <person name="Held B.W."/>
            <person name="Barry K.W."/>
            <person name="LaButti K.M."/>
            <person name="Lapidus A."/>
            <person name="Lindquist E.A."/>
            <person name="Lucas S.M."/>
            <person name="Riley R."/>
            <person name="Salamov A.A."/>
            <person name="Hoffmeister D."/>
            <person name="Schwenk D."/>
            <person name="Hadar Y."/>
            <person name="Yarden O."/>
            <person name="de Vries R.P."/>
            <person name="Wiebenga A."/>
            <person name="Stenlid J."/>
            <person name="Eastwood D."/>
            <person name="Grigoriev I.V."/>
            <person name="Berka R.M."/>
            <person name="Blanchette R.A."/>
            <person name="Kersten P."/>
            <person name="Martinez A.T."/>
            <person name="Vicuna R."/>
            <person name="Cullen D."/>
        </authorList>
    </citation>
    <scope>NUCLEOTIDE SEQUENCE [LARGE SCALE GENOMIC DNA]</scope>
    <source>
        <strain evidence="3 4">B</strain>
    </source>
</reference>
<evidence type="ECO:0000313" key="3">
    <source>
        <dbReference type="EMBL" id="EMD37902.1"/>
    </source>
</evidence>
<dbReference type="OrthoDB" id="2138282at2759"/>
<dbReference type="PANTHER" id="PTHR37273:SF1">
    <property type="entry name" value="ADL397C-AP"/>
    <property type="match status" value="1"/>
</dbReference>
<feature type="chain" id="PRO_5004024614" description="CREG-like beta-barrel domain-containing protein" evidence="1">
    <location>
        <begin position="25"/>
        <end position="210"/>
    </location>
</feature>
<dbReference type="SUPFAM" id="SSF50475">
    <property type="entry name" value="FMN-binding split barrel"/>
    <property type="match status" value="1"/>
</dbReference>
<name>M2RHD9_CERS8</name>
<dbReference type="PANTHER" id="PTHR37273">
    <property type="entry name" value="CHROMOSOME 8, WHOLE GENOME SHOTGUN SEQUENCE"/>
    <property type="match status" value="1"/>
</dbReference>